<dbReference type="RefSeq" id="WP_284152584.1">
    <property type="nucleotide sequence ID" value="NZ_AP025516.1"/>
</dbReference>
<keyword evidence="2" id="KW-1185">Reference proteome</keyword>
<proteinExistence type="predicted"/>
<evidence type="ECO:0000313" key="1">
    <source>
        <dbReference type="EMBL" id="BDD89274.1"/>
    </source>
</evidence>
<name>A0ABM7WE79_9BACT</name>
<evidence type="ECO:0000313" key="2">
    <source>
        <dbReference type="Proteomes" id="UP000830055"/>
    </source>
</evidence>
<dbReference type="EMBL" id="AP025516">
    <property type="protein sequence ID" value="BDD89274.1"/>
    <property type="molecule type" value="Genomic_DNA"/>
</dbReference>
<sequence length="210" mass="23688">MTSLPAAFICIWLTTPPFGQSKANSGPHEKIEQEKPTWTDLKRQLADLDRPALLGLIQDLYAASKSNQAFLHARFALGEDVLEPYKTTIDRWVCPGVMRNQDSSVAKAKKAISDYKKAIGRPEGLAELTVFYCESCMNLLGYCGMDDEGYFNALVRMFEQALKAITALEPDQQEDFVERLERVRHEGHNWGWGVGDDMDDLMAEYGFAEQ</sequence>
<protein>
    <submittedName>
        <fullName evidence="1">Uncharacterized protein</fullName>
    </submittedName>
</protein>
<gene>
    <name evidence="1" type="ORF">DPPLL_36390</name>
</gene>
<reference evidence="1 2" key="1">
    <citation type="submission" date="2022-01" db="EMBL/GenBank/DDBJ databases">
        <title>Desulfofustis limnae sp. nov., a novel mesophilic sulfate-reducing bacterium isolated from marsh soil.</title>
        <authorList>
            <person name="Watanabe M."/>
            <person name="Takahashi A."/>
            <person name="Kojima H."/>
            <person name="Fukui M."/>
        </authorList>
    </citation>
    <scope>NUCLEOTIDE SEQUENCE [LARGE SCALE GENOMIC DNA]</scope>
    <source>
        <strain evidence="1 2">PPLL</strain>
    </source>
</reference>
<organism evidence="1 2">
    <name type="scientific">Desulfofustis limnaeus</name>
    <dbReference type="NCBI Taxonomy" id="2740163"/>
    <lineage>
        <taxon>Bacteria</taxon>
        <taxon>Pseudomonadati</taxon>
        <taxon>Thermodesulfobacteriota</taxon>
        <taxon>Desulfobulbia</taxon>
        <taxon>Desulfobulbales</taxon>
        <taxon>Desulfocapsaceae</taxon>
        <taxon>Desulfofustis</taxon>
    </lineage>
</organism>
<dbReference type="Proteomes" id="UP000830055">
    <property type="component" value="Chromosome"/>
</dbReference>
<accession>A0ABM7WE79</accession>